<accession>A0A919FHI2</accession>
<evidence type="ECO:0000256" key="1">
    <source>
        <dbReference type="ARBA" id="ARBA00022801"/>
    </source>
</evidence>
<sequence>MSVTLPGLADDTESNVEWGNDVLRLLIAHGPHTTPRLVALWHTAEDGPDQLGLRRSALPVLEVALAGDGRVGTSGKRHVDGAAAQRMRLTGIAEDREKTLRRLRLELTDETSGLHAVVHLELADGIPVLRSWAELSSDRGVAVDYATTGVVSGLGHGARWEDELAVWEAANPWSGEFRWRRSTLSERGLYDVGMTRFNQVGSKNRVSLTSTGAWSTSEHLPLGIVEDLRTGRMLGWQIESSSAWHAELGDRYGDVYLAVLGPTSHEHQWAAELIPGDTFTTVPVAFAVVPGAGDVDTTLGALAAALTAHRRRARRPHPDHTGLPVIYNDFLNALMSDPTTERELPLIEAAADLGAEYFVIDAGWYDDESGGWWDSVGAWEPSTSRFPGGGLDAVIGRIRELGMKPGLWLEPEVVGVRSPVADELPDEAFFQRGGRRVAEWGRYQLDLRHPAARAHVDTVVDRLVGRFGLEYLKLDYNVDTGPGTDGGSGEAVGAGLLGHSRAHLAWAADVMDRHPGLVVEGCAAGGSRMDAASGSVFPVQSLTDQQDFRLVPPVAAAAPLAITPEQSGVWASVEGSMSQEELAFSLVTAMLSRVHLTGRIDTLDEPQRAVVRDALTVYRTVRPAIARSVPVWPLGLPGWRDPWVVLGALDGTDLYLAVSRRGTEPGGADVVRLALPGLRAVGEVQVLYPAWHDDSIAVADDGCSLEIKLPAPMTARLLRVTVTPR</sequence>
<reference evidence="3" key="2">
    <citation type="submission" date="2020-09" db="EMBL/GenBank/DDBJ databases">
        <authorList>
            <person name="Sun Q."/>
            <person name="Zhou Y."/>
        </authorList>
    </citation>
    <scope>NUCLEOTIDE SEQUENCE</scope>
    <source>
        <strain evidence="3">CGMCC 4.7398</strain>
    </source>
</reference>
<reference evidence="3" key="1">
    <citation type="journal article" date="2014" name="Int. J. Syst. Evol. Microbiol.">
        <title>Complete genome sequence of Corynebacterium casei LMG S-19264T (=DSM 44701T), isolated from a smear-ripened cheese.</title>
        <authorList>
            <consortium name="US DOE Joint Genome Institute (JGI-PGF)"/>
            <person name="Walter F."/>
            <person name="Albersmeier A."/>
            <person name="Kalinowski J."/>
            <person name="Ruckert C."/>
        </authorList>
    </citation>
    <scope>NUCLEOTIDE SEQUENCE</scope>
    <source>
        <strain evidence="3">CGMCC 4.7398</strain>
    </source>
</reference>
<name>A0A919FHI2_9MICO</name>
<dbReference type="PANTHER" id="PTHR43053:SF3">
    <property type="entry name" value="ALPHA-GALACTOSIDASE C-RELATED"/>
    <property type="match status" value="1"/>
</dbReference>
<dbReference type="Gene3D" id="2.70.98.60">
    <property type="entry name" value="alpha-galactosidase from lactobacil brevis"/>
    <property type="match status" value="1"/>
</dbReference>
<dbReference type="InterPro" id="IPR002252">
    <property type="entry name" value="Glyco_hydro_36"/>
</dbReference>
<dbReference type="PANTHER" id="PTHR43053">
    <property type="entry name" value="GLYCOSIDASE FAMILY 31"/>
    <property type="match status" value="1"/>
</dbReference>
<dbReference type="Gene3D" id="3.20.20.70">
    <property type="entry name" value="Aldolase class I"/>
    <property type="match status" value="1"/>
</dbReference>
<dbReference type="GO" id="GO:0004557">
    <property type="term" value="F:alpha-galactosidase activity"/>
    <property type="evidence" value="ECO:0007669"/>
    <property type="project" value="InterPro"/>
</dbReference>
<dbReference type="SUPFAM" id="SSF51445">
    <property type="entry name" value="(Trans)glycosidases"/>
    <property type="match status" value="1"/>
</dbReference>
<dbReference type="Pfam" id="PF02065">
    <property type="entry name" value="Melibiase"/>
    <property type="match status" value="1"/>
</dbReference>
<keyword evidence="1" id="KW-0378">Hydrolase</keyword>
<evidence type="ECO:0000313" key="3">
    <source>
        <dbReference type="EMBL" id="GHH64976.1"/>
    </source>
</evidence>
<protein>
    <submittedName>
        <fullName evidence="3">Alpha-galactosidase</fullName>
    </submittedName>
</protein>
<evidence type="ECO:0000313" key="4">
    <source>
        <dbReference type="Proteomes" id="UP000627369"/>
    </source>
</evidence>
<dbReference type="CDD" id="cd14791">
    <property type="entry name" value="GH36"/>
    <property type="match status" value="1"/>
</dbReference>
<keyword evidence="2" id="KW-0326">Glycosidase</keyword>
<dbReference type="PRINTS" id="PR00743">
    <property type="entry name" value="GLHYDRLASE36"/>
</dbReference>
<gene>
    <name evidence="3" type="primary">galA</name>
    <name evidence="3" type="ORF">GCM10017772_02330</name>
</gene>
<dbReference type="GO" id="GO:0016052">
    <property type="term" value="P:carbohydrate catabolic process"/>
    <property type="evidence" value="ECO:0007669"/>
    <property type="project" value="InterPro"/>
</dbReference>
<dbReference type="AlphaFoldDB" id="A0A919FHI2"/>
<dbReference type="Proteomes" id="UP000627369">
    <property type="component" value="Unassembled WGS sequence"/>
</dbReference>
<dbReference type="InterPro" id="IPR038417">
    <property type="entry name" value="Alpga-gal_N_sf"/>
</dbReference>
<organism evidence="3 4">
    <name type="scientific">Promicromonospora soli</name>
    <dbReference type="NCBI Taxonomy" id="2035533"/>
    <lineage>
        <taxon>Bacteria</taxon>
        <taxon>Bacillati</taxon>
        <taxon>Actinomycetota</taxon>
        <taxon>Actinomycetes</taxon>
        <taxon>Micrococcales</taxon>
        <taxon>Promicromonosporaceae</taxon>
        <taxon>Promicromonospora</taxon>
    </lineage>
</organism>
<dbReference type="InterPro" id="IPR013785">
    <property type="entry name" value="Aldolase_TIM"/>
</dbReference>
<proteinExistence type="predicted"/>
<dbReference type="InterPro" id="IPR017853">
    <property type="entry name" value="GH"/>
</dbReference>
<dbReference type="InterPro" id="IPR050985">
    <property type="entry name" value="Alpha-glycosidase_related"/>
</dbReference>
<dbReference type="EMBL" id="BNAS01000001">
    <property type="protein sequence ID" value="GHH64976.1"/>
    <property type="molecule type" value="Genomic_DNA"/>
</dbReference>
<evidence type="ECO:0000256" key="2">
    <source>
        <dbReference type="ARBA" id="ARBA00023295"/>
    </source>
</evidence>
<comment type="caution">
    <text evidence="3">The sequence shown here is derived from an EMBL/GenBank/DDBJ whole genome shotgun (WGS) entry which is preliminary data.</text>
</comment>
<dbReference type="RefSeq" id="WP_189667444.1">
    <property type="nucleotide sequence ID" value="NZ_BNAS01000001.1"/>
</dbReference>
<keyword evidence="4" id="KW-1185">Reference proteome</keyword>